<dbReference type="InterPro" id="IPR017610">
    <property type="entry name" value="tRNA_S-uridine_synth_MnmC_C"/>
</dbReference>
<protein>
    <recommendedName>
        <fullName evidence="10">tRNA 5-methylaminomethyl-2-thiouridine biosynthesis bifunctional protein MnmC</fullName>
        <shortName evidence="10">tRNA mnm(5)s(2)U biosynthesis bifunctional protein</shortName>
    </recommendedName>
    <domain>
        <recommendedName>
            <fullName evidence="10">tRNA (mnm(5)s(2)U34)-methyltransferase</fullName>
            <ecNumber evidence="10">2.1.1.61</ecNumber>
        </recommendedName>
    </domain>
    <domain>
        <recommendedName>
            <fullName evidence="10">FAD-dependent cmnm(5)s(2)U34 oxidoreductase</fullName>
            <ecNumber evidence="10">1.5.-.-</ecNumber>
        </recommendedName>
    </domain>
</protein>
<dbReference type="InterPro" id="IPR008471">
    <property type="entry name" value="MnmC-like_methylTransf"/>
</dbReference>
<feature type="region of interest" description="tRNA (mnm(5)s(2)U34)-methyltransferase" evidence="10">
    <location>
        <begin position="1"/>
        <end position="234"/>
    </location>
</feature>
<dbReference type="Gene3D" id="3.30.9.10">
    <property type="entry name" value="D-Amino Acid Oxidase, subunit A, domain 2"/>
    <property type="match status" value="1"/>
</dbReference>
<evidence type="ECO:0000256" key="3">
    <source>
        <dbReference type="ARBA" id="ARBA00022630"/>
    </source>
</evidence>
<dbReference type="Gene3D" id="3.50.50.60">
    <property type="entry name" value="FAD/NAD(P)-binding domain"/>
    <property type="match status" value="1"/>
</dbReference>
<keyword evidence="1 10" id="KW-0963">Cytoplasm</keyword>
<dbReference type="OrthoDB" id="9786494at2"/>
<dbReference type="InterPro" id="IPR006076">
    <property type="entry name" value="FAD-dep_OxRdtase"/>
</dbReference>
<sequence length="640" mass="71391">MSRLTPAQLTWQDQQPRSVEFDDIYFNFNQGEAESEHVFIQGNHLRERFAHLAPTQEFVIAETGFGTGLNFFVARKAWHEIAPVEARLHFISFEKHPLSLEDMRRALSQVASATDILEDFLAQYPPLQEGYHRLFLDQGRVLITLILGDLVDTLPELEGGVDAWFLDGFAPAKNPQMWQASVFQHLARLSRPNCTLATFTVAKPIRQHLTEAGFVVEKRKGFGRKREMLCAYWPETHSSAVATPPREVVIVGAGLAGATLARLLAERGIEVHLLEAAAQIAKGASGNRQGALFVKPPLRPTPASQIQMTGLGWMRHYLRALGPEAQAFSHLSGLLQLANSAQEVERQTQLTPVYDPRLVHFLSAEQIQTLTGRNILSPGLFFPEAGWVSPPAFCHFLLQHPRIHLHLNSPVTDVNWLASEQVWQLHTPEHRWSTTHLVLCNATEAKHFSVLAHLPLKAIRGQTSEVAAQGLPELNQVICGEGYISPAWQGHYCFGASFDLHQAEPNLRDADHLSNLQQLTQVLPEFAGLDPKTFSGRVSFRSSTPDYLPLVGQVGDYSAYLTQYARLRTDANWPISGPAPLLPGLYVSLGHGSKGLATCLLSAELLAAQMLDLAWPLPRHLAQRLDPNRFILRDLIRRRI</sequence>
<evidence type="ECO:0000256" key="6">
    <source>
        <dbReference type="ARBA" id="ARBA00022694"/>
    </source>
</evidence>
<reference evidence="13 14" key="1">
    <citation type="submission" date="2019-03" db="EMBL/GenBank/DDBJ databases">
        <title>Nitrincola sp. nov. isolated from an Indian soda lake.</title>
        <authorList>
            <person name="Joshi A."/>
            <person name="Thite S.V."/>
            <person name="Joseph N."/>
            <person name="Dhotre D."/>
            <person name="Moorthy M."/>
            <person name="Shouche Y.S."/>
        </authorList>
    </citation>
    <scope>NUCLEOTIDE SEQUENCE [LARGE SCALE GENOMIC DNA]</scope>
    <source>
        <strain evidence="13 14">MEB193</strain>
    </source>
</reference>
<dbReference type="GO" id="GO:0005737">
    <property type="term" value="C:cytoplasm"/>
    <property type="evidence" value="ECO:0007669"/>
    <property type="project" value="UniProtKB-SubCell"/>
</dbReference>
<evidence type="ECO:0000313" key="14">
    <source>
        <dbReference type="Proteomes" id="UP000325302"/>
    </source>
</evidence>
<proteinExistence type="inferred from homology"/>
<dbReference type="NCBIfam" id="NF033855">
    <property type="entry name" value="tRNA_MNMC2"/>
    <property type="match status" value="1"/>
</dbReference>
<keyword evidence="5 10" id="KW-0949">S-adenosyl-L-methionine</keyword>
<dbReference type="PANTHER" id="PTHR13847:SF283">
    <property type="entry name" value="TRNA 5-METHYLAMINOMETHYL-2-THIOURIDINE BIOSYNTHESIS BIFUNCTIONAL PROTEIN MNMC"/>
    <property type="match status" value="1"/>
</dbReference>
<dbReference type="EC" id="2.1.1.61" evidence="10"/>
<comment type="caution">
    <text evidence="13">The sequence shown here is derived from an EMBL/GenBank/DDBJ whole genome shotgun (WGS) entry which is preliminary data.</text>
</comment>
<evidence type="ECO:0000256" key="5">
    <source>
        <dbReference type="ARBA" id="ARBA00022691"/>
    </source>
</evidence>
<dbReference type="Gene3D" id="3.40.50.150">
    <property type="entry name" value="Vaccinia Virus protein VP39"/>
    <property type="match status" value="1"/>
</dbReference>
<feature type="region of interest" description="FAD-dependent cmnm(5)s(2)U34 oxidoreductase" evidence="10">
    <location>
        <begin position="251"/>
        <end position="640"/>
    </location>
</feature>
<dbReference type="NCBIfam" id="TIGR03197">
    <property type="entry name" value="MnmC_Cterm"/>
    <property type="match status" value="1"/>
</dbReference>
<dbReference type="InterPro" id="IPR036188">
    <property type="entry name" value="FAD/NAD-bd_sf"/>
</dbReference>
<dbReference type="GO" id="GO:0032259">
    <property type="term" value="P:methylation"/>
    <property type="evidence" value="ECO:0007669"/>
    <property type="project" value="UniProtKB-KW"/>
</dbReference>
<dbReference type="GO" id="GO:0004808">
    <property type="term" value="F:tRNA (5-methylaminomethyl-2-thiouridylate)(34)-methyltransferase activity"/>
    <property type="evidence" value="ECO:0007669"/>
    <property type="project" value="UniProtKB-EC"/>
</dbReference>
<dbReference type="GO" id="GO:0016645">
    <property type="term" value="F:oxidoreductase activity, acting on the CH-NH group of donors"/>
    <property type="evidence" value="ECO:0007669"/>
    <property type="project" value="InterPro"/>
</dbReference>
<comment type="function">
    <text evidence="10">Catalyzes the last two steps in the biosynthesis of 5-methylaminomethyl-2-thiouridine (mnm(5)s(2)U) at the wobble position (U34) in tRNA. Catalyzes the FAD-dependent demodification of cmnm(5)s(2)U34 to nm(5)s(2)U34, followed by the transfer of a methyl group from S-adenosyl-L-methionine to nm(5)s(2)U34, to form mnm(5)s(2)U34.</text>
</comment>
<evidence type="ECO:0000259" key="12">
    <source>
        <dbReference type="Pfam" id="PF05430"/>
    </source>
</evidence>
<evidence type="ECO:0000256" key="9">
    <source>
        <dbReference type="ARBA" id="ARBA00023268"/>
    </source>
</evidence>
<dbReference type="GO" id="GO:0050660">
    <property type="term" value="F:flavin adenine dinucleotide binding"/>
    <property type="evidence" value="ECO:0007669"/>
    <property type="project" value="UniProtKB-UniRule"/>
</dbReference>
<comment type="catalytic activity">
    <reaction evidence="10">
        <text>5-aminomethyl-2-thiouridine(34) in tRNA + S-adenosyl-L-methionine = 5-methylaminomethyl-2-thiouridine(34) in tRNA + S-adenosyl-L-homocysteine + H(+)</text>
        <dbReference type="Rhea" id="RHEA:19569"/>
        <dbReference type="Rhea" id="RHEA-COMP:10195"/>
        <dbReference type="Rhea" id="RHEA-COMP:10197"/>
        <dbReference type="ChEBI" id="CHEBI:15378"/>
        <dbReference type="ChEBI" id="CHEBI:57856"/>
        <dbReference type="ChEBI" id="CHEBI:59789"/>
        <dbReference type="ChEBI" id="CHEBI:74454"/>
        <dbReference type="ChEBI" id="CHEBI:74455"/>
        <dbReference type="EC" id="2.1.1.61"/>
    </reaction>
</comment>
<comment type="similarity">
    <text evidence="10">In the C-terminal section; belongs to the DAO family.</text>
</comment>
<dbReference type="InterPro" id="IPR029063">
    <property type="entry name" value="SAM-dependent_MTases_sf"/>
</dbReference>
<evidence type="ECO:0000256" key="4">
    <source>
        <dbReference type="ARBA" id="ARBA00022679"/>
    </source>
</evidence>
<name>A0A5A9W2P3_9GAMM</name>
<evidence type="ECO:0000256" key="8">
    <source>
        <dbReference type="ARBA" id="ARBA00023002"/>
    </source>
</evidence>
<dbReference type="SUPFAM" id="SSF51905">
    <property type="entry name" value="FAD/NAD(P)-binding domain"/>
    <property type="match status" value="1"/>
</dbReference>
<keyword evidence="6 10" id="KW-0819">tRNA processing</keyword>
<keyword evidence="2 10" id="KW-0489">Methyltransferase</keyword>
<dbReference type="EMBL" id="SMRS01000005">
    <property type="protein sequence ID" value="KAA0874774.1"/>
    <property type="molecule type" value="Genomic_DNA"/>
</dbReference>
<dbReference type="NCBIfam" id="NF002481">
    <property type="entry name" value="PRK01747.1-2"/>
    <property type="match status" value="1"/>
</dbReference>
<dbReference type="HAMAP" id="MF_01102">
    <property type="entry name" value="MnmC"/>
    <property type="match status" value="1"/>
</dbReference>
<keyword evidence="9 10" id="KW-0511">Multifunctional enzyme</keyword>
<evidence type="ECO:0000256" key="10">
    <source>
        <dbReference type="HAMAP-Rule" id="MF_01102"/>
    </source>
</evidence>
<comment type="cofactor">
    <cofactor evidence="10">
        <name>FAD</name>
        <dbReference type="ChEBI" id="CHEBI:57692"/>
    </cofactor>
</comment>
<evidence type="ECO:0000313" key="13">
    <source>
        <dbReference type="EMBL" id="KAA0874774.1"/>
    </source>
</evidence>
<keyword evidence="3 10" id="KW-0285">Flavoprotein</keyword>
<evidence type="ECO:0000259" key="11">
    <source>
        <dbReference type="Pfam" id="PF01266"/>
    </source>
</evidence>
<dbReference type="SUPFAM" id="SSF53335">
    <property type="entry name" value="S-adenosyl-L-methionine-dependent methyltransferases"/>
    <property type="match status" value="1"/>
</dbReference>
<dbReference type="InterPro" id="IPR047785">
    <property type="entry name" value="tRNA_MNMC2"/>
</dbReference>
<gene>
    <name evidence="10 13" type="primary">mnmC</name>
    <name evidence="13" type="ORF">E1H14_08135</name>
</gene>
<keyword evidence="7 10" id="KW-0274">FAD</keyword>
<accession>A0A5A9W2P3</accession>
<dbReference type="RefSeq" id="WP_149390954.1">
    <property type="nucleotide sequence ID" value="NZ_SMRS01000005.1"/>
</dbReference>
<dbReference type="Pfam" id="PF05430">
    <property type="entry name" value="Methyltransf_30"/>
    <property type="match status" value="1"/>
</dbReference>
<evidence type="ECO:0000256" key="1">
    <source>
        <dbReference type="ARBA" id="ARBA00022490"/>
    </source>
</evidence>
<evidence type="ECO:0000256" key="2">
    <source>
        <dbReference type="ARBA" id="ARBA00022603"/>
    </source>
</evidence>
<dbReference type="EC" id="1.5.-.-" evidence="10"/>
<organism evidence="13 14">
    <name type="scientific">Nitrincola tapanii</name>
    <dbReference type="NCBI Taxonomy" id="1708751"/>
    <lineage>
        <taxon>Bacteria</taxon>
        <taxon>Pseudomonadati</taxon>
        <taxon>Pseudomonadota</taxon>
        <taxon>Gammaproteobacteria</taxon>
        <taxon>Oceanospirillales</taxon>
        <taxon>Oceanospirillaceae</taxon>
        <taxon>Nitrincola</taxon>
    </lineage>
</organism>
<dbReference type="PANTHER" id="PTHR13847">
    <property type="entry name" value="SARCOSINE DEHYDROGENASE-RELATED"/>
    <property type="match status" value="1"/>
</dbReference>
<keyword evidence="14" id="KW-1185">Reference proteome</keyword>
<dbReference type="InterPro" id="IPR023032">
    <property type="entry name" value="tRNA_MAMT_biosynth_bifunc_MnmC"/>
</dbReference>
<dbReference type="Pfam" id="PF01266">
    <property type="entry name" value="DAO"/>
    <property type="match status" value="1"/>
</dbReference>
<keyword evidence="8 10" id="KW-0560">Oxidoreductase</keyword>
<feature type="domain" description="FAD dependent oxidoreductase" evidence="11">
    <location>
        <begin position="248"/>
        <end position="608"/>
    </location>
</feature>
<dbReference type="GO" id="GO:0002097">
    <property type="term" value="P:tRNA wobble base modification"/>
    <property type="evidence" value="ECO:0007669"/>
    <property type="project" value="UniProtKB-UniRule"/>
</dbReference>
<evidence type="ECO:0000256" key="7">
    <source>
        <dbReference type="ARBA" id="ARBA00022827"/>
    </source>
</evidence>
<feature type="domain" description="MnmC-like methyltransferase" evidence="12">
    <location>
        <begin position="113"/>
        <end position="232"/>
    </location>
</feature>
<comment type="subcellular location">
    <subcellularLocation>
        <location evidence="10">Cytoplasm</location>
    </subcellularLocation>
</comment>
<keyword evidence="4 10" id="KW-0808">Transferase</keyword>
<dbReference type="Proteomes" id="UP000325302">
    <property type="component" value="Unassembled WGS sequence"/>
</dbReference>
<comment type="similarity">
    <text evidence="10">In the N-terminal section; belongs to the methyltransferase superfamily. tRNA (mnm(5)s(2)U34)-methyltransferase family.</text>
</comment>
<dbReference type="AlphaFoldDB" id="A0A5A9W2P3"/>